<dbReference type="GO" id="GO:0005886">
    <property type="term" value="C:plasma membrane"/>
    <property type="evidence" value="ECO:0007669"/>
    <property type="project" value="UniProtKB-SubCell"/>
</dbReference>
<evidence type="ECO:0000256" key="8">
    <source>
        <dbReference type="ARBA" id="ARBA00037998"/>
    </source>
</evidence>
<dbReference type="Pfam" id="PF02653">
    <property type="entry name" value="BPD_transp_2"/>
    <property type="match status" value="1"/>
</dbReference>
<comment type="similarity">
    <text evidence="8">Belongs to the binding-protein-dependent transport system permease family. LivHM subfamily.</text>
</comment>
<dbReference type="EMBL" id="CP077062">
    <property type="protein sequence ID" value="QWZ10137.1"/>
    <property type="molecule type" value="Genomic_DNA"/>
</dbReference>
<evidence type="ECO:0000256" key="3">
    <source>
        <dbReference type="ARBA" id="ARBA00022475"/>
    </source>
</evidence>
<sequence>MAGFFSLLIDIVSSTLVLALVSLGLAVVFGLVRVINMGHGAMLALGAYLTWSLSGAGVPFALSVLAATAGVAFIGLVFEVLIIRHFYEQSFETLLISWGFYLVVTELIKIVWGSTLKNIRNPIPGTFSLGQVGIGRYEAVVCLVTMLLLATMGVLLYRTNVGVRVRAMIQNREMALMLGVNAPRMYRGVFVAGAAMAGLAGGLIAPMFSIEPDMGTLWLVRAFFVVTVGGLGAIVGGTLVGSALIGGATSIFALFTQQVFAQTVVFALAVVALRFRPVGILGRR</sequence>
<feature type="transmembrane region" description="Helical" evidence="9">
    <location>
        <begin position="222"/>
        <end position="245"/>
    </location>
</feature>
<evidence type="ECO:0000256" key="5">
    <source>
        <dbReference type="ARBA" id="ARBA00022970"/>
    </source>
</evidence>
<proteinExistence type="inferred from homology"/>
<organism evidence="10 11">
    <name type="scientific">Nocardioides panacis</name>
    <dbReference type="NCBI Taxonomy" id="2849501"/>
    <lineage>
        <taxon>Bacteria</taxon>
        <taxon>Bacillati</taxon>
        <taxon>Actinomycetota</taxon>
        <taxon>Actinomycetes</taxon>
        <taxon>Propionibacteriales</taxon>
        <taxon>Nocardioidaceae</taxon>
        <taxon>Nocardioides</taxon>
    </lineage>
</organism>
<dbReference type="KEGG" id="nps:KRR39_10590"/>
<feature type="transmembrane region" description="Helical" evidence="9">
    <location>
        <begin position="7"/>
        <end position="29"/>
    </location>
</feature>
<dbReference type="GO" id="GO:0006865">
    <property type="term" value="P:amino acid transport"/>
    <property type="evidence" value="ECO:0007669"/>
    <property type="project" value="UniProtKB-KW"/>
</dbReference>
<feature type="transmembrane region" description="Helical" evidence="9">
    <location>
        <begin position="60"/>
        <end position="83"/>
    </location>
</feature>
<feature type="transmembrane region" description="Helical" evidence="9">
    <location>
        <begin position="95"/>
        <end position="116"/>
    </location>
</feature>
<evidence type="ECO:0000313" key="11">
    <source>
        <dbReference type="Proteomes" id="UP000683575"/>
    </source>
</evidence>
<keyword evidence="2" id="KW-0813">Transport</keyword>
<dbReference type="PANTHER" id="PTHR11795:SF445">
    <property type="entry name" value="AMINO ACID ABC TRANSPORTER PERMEASE PROTEIN"/>
    <property type="match status" value="1"/>
</dbReference>
<keyword evidence="5" id="KW-0029">Amino-acid transport</keyword>
<dbReference type="PANTHER" id="PTHR11795">
    <property type="entry name" value="BRANCHED-CHAIN AMINO ACID TRANSPORT SYSTEM PERMEASE PROTEIN LIVH"/>
    <property type="match status" value="1"/>
</dbReference>
<keyword evidence="4 9" id="KW-0812">Transmembrane</keyword>
<evidence type="ECO:0000256" key="1">
    <source>
        <dbReference type="ARBA" id="ARBA00004651"/>
    </source>
</evidence>
<gene>
    <name evidence="10" type="ORF">KRR39_10590</name>
</gene>
<dbReference type="RefSeq" id="WP_216941983.1">
    <property type="nucleotide sequence ID" value="NZ_CP077062.1"/>
</dbReference>
<evidence type="ECO:0000256" key="2">
    <source>
        <dbReference type="ARBA" id="ARBA00022448"/>
    </source>
</evidence>
<dbReference type="GO" id="GO:0022857">
    <property type="term" value="F:transmembrane transporter activity"/>
    <property type="evidence" value="ECO:0007669"/>
    <property type="project" value="InterPro"/>
</dbReference>
<keyword evidence="6 9" id="KW-1133">Transmembrane helix</keyword>
<accession>A0A975T2D4</accession>
<evidence type="ECO:0000256" key="4">
    <source>
        <dbReference type="ARBA" id="ARBA00022692"/>
    </source>
</evidence>
<dbReference type="AlphaFoldDB" id="A0A975T2D4"/>
<name>A0A975T2D4_9ACTN</name>
<evidence type="ECO:0000256" key="7">
    <source>
        <dbReference type="ARBA" id="ARBA00023136"/>
    </source>
</evidence>
<evidence type="ECO:0000256" key="6">
    <source>
        <dbReference type="ARBA" id="ARBA00022989"/>
    </source>
</evidence>
<keyword evidence="3" id="KW-1003">Cell membrane</keyword>
<reference evidence="10" key="1">
    <citation type="submission" date="2021-06" db="EMBL/GenBank/DDBJ databases">
        <title>Complete genome sequence of Nocardioides sp. G188.</title>
        <authorList>
            <person name="Im W.-T."/>
        </authorList>
    </citation>
    <scope>NUCLEOTIDE SEQUENCE</scope>
    <source>
        <strain evidence="10">G188</strain>
    </source>
</reference>
<feature type="transmembrane region" description="Helical" evidence="9">
    <location>
        <begin position="137"/>
        <end position="157"/>
    </location>
</feature>
<comment type="subcellular location">
    <subcellularLocation>
        <location evidence="1">Cell membrane</location>
        <topology evidence="1">Multi-pass membrane protein</topology>
    </subcellularLocation>
</comment>
<keyword evidence="7 9" id="KW-0472">Membrane</keyword>
<feature type="transmembrane region" description="Helical" evidence="9">
    <location>
        <begin position="35"/>
        <end position="53"/>
    </location>
</feature>
<dbReference type="InterPro" id="IPR001851">
    <property type="entry name" value="ABC_transp_permease"/>
</dbReference>
<feature type="transmembrane region" description="Helical" evidence="9">
    <location>
        <begin position="185"/>
        <end position="210"/>
    </location>
</feature>
<dbReference type="CDD" id="cd06582">
    <property type="entry name" value="TM_PBP1_LivH_like"/>
    <property type="match status" value="1"/>
</dbReference>
<evidence type="ECO:0000313" key="10">
    <source>
        <dbReference type="EMBL" id="QWZ10137.1"/>
    </source>
</evidence>
<dbReference type="Proteomes" id="UP000683575">
    <property type="component" value="Chromosome"/>
</dbReference>
<dbReference type="InterPro" id="IPR052157">
    <property type="entry name" value="BCAA_transport_permease"/>
</dbReference>
<keyword evidence="11" id="KW-1185">Reference proteome</keyword>
<evidence type="ECO:0000256" key="9">
    <source>
        <dbReference type="SAM" id="Phobius"/>
    </source>
</evidence>
<feature type="transmembrane region" description="Helical" evidence="9">
    <location>
        <begin position="251"/>
        <end position="275"/>
    </location>
</feature>
<protein>
    <submittedName>
        <fullName evidence="10">Branched-chain amino acid ABC transporter permease</fullName>
    </submittedName>
</protein>